<evidence type="ECO:0000313" key="3">
    <source>
        <dbReference type="EMBL" id="TYO76640.1"/>
    </source>
</evidence>
<dbReference type="Pfam" id="PF13649">
    <property type="entry name" value="Methyltransf_25"/>
    <property type="match status" value="1"/>
</dbReference>
<dbReference type="InterPro" id="IPR029063">
    <property type="entry name" value="SAM-dependent_MTases_sf"/>
</dbReference>
<dbReference type="CDD" id="cd02440">
    <property type="entry name" value="AdoMet_MTases"/>
    <property type="match status" value="1"/>
</dbReference>
<dbReference type="Proteomes" id="UP000296216">
    <property type="component" value="Chromosome"/>
</dbReference>
<dbReference type="EC" id="2.1.1.-" evidence="2"/>
<proteinExistence type="predicted"/>
<keyword evidence="2" id="KW-0808">Transferase</keyword>
<gene>
    <name evidence="3" type="ORF">APQ99_01281</name>
    <name evidence="2" type="ORF">HBSAL_02925</name>
</gene>
<evidence type="ECO:0000259" key="1">
    <source>
        <dbReference type="Pfam" id="PF13649"/>
    </source>
</evidence>
<dbReference type="GO" id="GO:0032259">
    <property type="term" value="P:methylation"/>
    <property type="evidence" value="ECO:0007669"/>
    <property type="project" value="UniProtKB-KW"/>
</dbReference>
<protein>
    <submittedName>
        <fullName evidence="3">Methyltransferase domain-containing protein</fullName>
    </submittedName>
    <submittedName>
        <fullName evidence="2">Putative S-adenosylmethionine-dependent methyltransferase</fullName>
        <ecNumber evidence="2">2.1.1.-</ecNumber>
    </submittedName>
</protein>
<keyword evidence="2" id="KW-0489">Methyltransferase</keyword>
<reference evidence="3 5" key="2">
    <citation type="submission" date="2019-07" db="EMBL/GenBank/DDBJ databases">
        <title>Genomic Encyclopedia of Archaeal and Bacterial Type Strains, Phase II (KMG-II): from individual species to whole genera.</title>
        <authorList>
            <person name="Goeker M."/>
        </authorList>
    </citation>
    <scope>NUCLEOTIDE SEQUENCE [LARGE SCALE GENOMIC DNA]</scope>
    <source>
        <strain evidence="3 5">DSM 3754</strain>
    </source>
</reference>
<evidence type="ECO:0000313" key="5">
    <source>
        <dbReference type="Proteomes" id="UP000323075"/>
    </source>
</evidence>
<dbReference type="GO" id="GO:0008168">
    <property type="term" value="F:methyltransferase activity"/>
    <property type="evidence" value="ECO:0007669"/>
    <property type="project" value="UniProtKB-KW"/>
</dbReference>
<organism evidence="2 4">
    <name type="scientific">Halobacterium salinarum (strain ATCC 33171 / DSM 3754 / JCM 8978 / NBRC 102687 / NCIMB 764 / 91-R6)</name>
    <dbReference type="NCBI Taxonomy" id="2597657"/>
    <lineage>
        <taxon>Archaea</taxon>
        <taxon>Methanobacteriati</taxon>
        <taxon>Methanobacteriota</taxon>
        <taxon>Stenosarchaea group</taxon>
        <taxon>Halobacteria</taxon>
        <taxon>Halobacteriales</taxon>
        <taxon>Halobacteriaceae</taxon>
        <taxon>Halobacterium</taxon>
    </lineage>
</organism>
<dbReference type="AlphaFoldDB" id="A0A4D6GVG6"/>
<accession>A0A4D6GVG6</accession>
<dbReference type="SUPFAM" id="SSF53335">
    <property type="entry name" value="S-adenosyl-L-methionine-dependent methyltransferases"/>
    <property type="match status" value="1"/>
</dbReference>
<evidence type="ECO:0000313" key="4">
    <source>
        <dbReference type="Proteomes" id="UP000296216"/>
    </source>
</evidence>
<dbReference type="InterPro" id="IPR041698">
    <property type="entry name" value="Methyltransf_25"/>
</dbReference>
<dbReference type="GeneID" id="68693407"/>
<feature type="domain" description="Methyltransferase" evidence="1">
    <location>
        <begin position="53"/>
        <end position="150"/>
    </location>
</feature>
<dbReference type="Gene3D" id="3.40.50.150">
    <property type="entry name" value="Vaccinia Virus protein VP39"/>
    <property type="match status" value="1"/>
</dbReference>
<reference evidence="2" key="3">
    <citation type="journal article" name="MicrobiologyOpen">
        <title>Whole-genome comparison between the type strain of Halobacterium salinarum (DSM 3754(T)) and the laboratory strains R1 and NRC-1.</title>
        <authorList>
            <person name="Pfeiffer F."/>
            <person name="Losensky G."/>
            <person name="Marchfelder A."/>
            <person name="Habermann B."/>
            <person name="Dyall-Smith M."/>
        </authorList>
    </citation>
    <scope>NUCLEOTIDE SEQUENCE</scope>
    <source>
        <strain evidence="2">91-R6</strain>
    </source>
</reference>
<dbReference type="EMBL" id="CP038631">
    <property type="protein sequence ID" value="QCC44312.1"/>
    <property type="molecule type" value="Genomic_DNA"/>
</dbReference>
<dbReference type="RefSeq" id="WP_010902331.1">
    <property type="nucleotide sequence ID" value="NZ_VRYN01000002.1"/>
</dbReference>
<dbReference type="EMBL" id="VRYN01000002">
    <property type="protein sequence ID" value="TYO76640.1"/>
    <property type="molecule type" value="Genomic_DNA"/>
</dbReference>
<name>A0A4D6GVG6_HALS9</name>
<reference evidence="2 4" key="1">
    <citation type="journal article" date="2019" name="Microbiol. Resour. Announc.">
        <title>The Genome Sequence of the Halobacterium salinarum Type Strain Is Closely Related to That of Laboratory Strains NRC-1 and R1.</title>
        <authorList>
            <person name="Pfeiffer F."/>
            <person name="Marchfelder A."/>
            <person name="Habermann B."/>
            <person name="Dyall-Smith M.L."/>
        </authorList>
    </citation>
    <scope>NUCLEOTIDE SEQUENCE [LARGE SCALE GENOMIC DNA]</scope>
    <source>
        <strain evidence="2">91-R6</strain>
        <strain evidence="4">ATCC 33171 / DSM 3754 / JCM 8978 / NBRC 102687 / NCIMB 764 / 91-R6</strain>
    </source>
</reference>
<sequence length="262" mass="28137">MTDWQADDVVAAQYADGGLLAARRALDARFGTGERSHYEWLFDHLDLGPDAAVLSLGAGHGAFWGANADRVPDGWDVTVTDAFQGVTADAMDALADAPHEFTFDVVDARDIPYPADTFDAVTAHHVLAHLGDADRRQALAEIARVLTPTGELHAATSGDDALTELWAVARDHGDVPDERPFTLQNGAAQLRDRFAAVERRRLDAPLVVDAPEPLVAYVLSLPGFDPEAGPALERAFRARFVDGTLTVTGDRGVLIARHPDTA</sequence>
<evidence type="ECO:0000313" key="2">
    <source>
        <dbReference type="EMBL" id="QCC44312.1"/>
    </source>
</evidence>
<dbReference type="Proteomes" id="UP000323075">
    <property type="component" value="Unassembled WGS sequence"/>
</dbReference>